<reference evidence="1 2" key="1">
    <citation type="submission" date="2014-12" db="EMBL/GenBank/DDBJ databases">
        <title>Frankia sp. BMG5.1 draft genome.</title>
        <authorList>
            <person name="Gtari M."/>
            <person name="Ghodhbane-Gtari F."/>
            <person name="Nouioui I."/>
            <person name="Ktari A."/>
            <person name="Hezbri K."/>
            <person name="Mimouni W."/>
            <person name="Sbissi I."/>
            <person name="Ayari A."/>
            <person name="Yamanaka T."/>
            <person name="Normand P."/>
            <person name="Tisa L.S."/>
            <person name="Boudabous A."/>
        </authorList>
    </citation>
    <scope>NUCLEOTIDE SEQUENCE [LARGE SCALE GENOMIC DNA]</scope>
    <source>
        <strain evidence="1 2">BMG5.1</strain>
    </source>
</reference>
<evidence type="ECO:0000313" key="2">
    <source>
        <dbReference type="Proteomes" id="UP000035425"/>
    </source>
</evidence>
<organism evidence="1 2">
    <name type="scientific">Protofrankia coriariae</name>
    <dbReference type="NCBI Taxonomy" id="1562887"/>
    <lineage>
        <taxon>Bacteria</taxon>
        <taxon>Bacillati</taxon>
        <taxon>Actinomycetota</taxon>
        <taxon>Actinomycetes</taxon>
        <taxon>Frankiales</taxon>
        <taxon>Frankiaceae</taxon>
        <taxon>Protofrankia</taxon>
    </lineage>
</organism>
<accession>A0ABR5F4N6</accession>
<gene>
    <name evidence="1" type="ORF">FrCorBMG51_09610</name>
</gene>
<dbReference type="EMBL" id="JWIO01000013">
    <property type="protein sequence ID" value="KLL11640.1"/>
    <property type="molecule type" value="Genomic_DNA"/>
</dbReference>
<proteinExistence type="predicted"/>
<evidence type="ECO:0000313" key="1">
    <source>
        <dbReference type="EMBL" id="KLL11640.1"/>
    </source>
</evidence>
<sequence length="284" mass="31537">MILRFRRIDRLENHPNLRGILAILAQLVHTSDAELNQLASAWRNTPQLATARDKALSPDAPLVIEVLAAFDALSAIYADDLAGIDDYVTVDPNVTATALKAVRDAIAAAYAKPVLTRSEYAALLRPWRTVYPRSRGHEPDLGPFGSEVKRVLAALPALSRRCHDADSLRTYDRLLVAAFTRDESAHQDAMQIAFNSAVRTGRRRVWTLVRRSAAEGFWRLCPSCHTTIDSVDVGTDQRVMELCADLACALLVQDILDPDTVASLTAPLHTLVPLQERYDTNRYR</sequence>
<dbReference type="RefSeq" id="WP_047222738.1">
    <property type="nucleotide sequence ID" value="NZ_JWIO01000013.1"/>
</dbReference>
<keyword evidence="2" id="KW-1185">Reference proteome</keyword>
<comment type="caution">
    <text evidence="1">The sequence shown here is derived from an EMBL/GenBank/DDBJ whole genome shotgun (WGS) entry which is preliminary data.</text>
</comment>
<dbReference type="Proteomes" id="UP000035425">
    <property type="component" value="Unassembled WGS sequence"/>
</dbReference>
<name>A0ABR5F4N6_9ACTN</name>
<protein>
    <submittedName>
        <fullName evidence="1">Uncharacterized protein</fullName>
    </submittedName>
</protein>